<feature type="domain" description="Galaxin-like repeats" evidence="2">
    <location>
        <begin position="322"/>
        <end position="425"/>
    </location>
</feature>
<feature type="chain" id="PRO_5010376905" evidence="1">
    <location>
        <begin position="26"/>
        <end position="628"/>
    </location>
</feature>
<dbReference type="Pfam" id="PF24748">
    <property type="entry name" value="Galaxin_repeat"/>
    <property type="match status" value="2"/>
</dbReference>
<feature type="domain" description="Galaxin-like repeats" evidence="2">
    <location>
        <begin position="163"/>
        <end position="305"/>
    </location>
</feature>
<dbReference type="InParanoid" id="A0A1S3I7V7"/>
<evidence type="ECO:0000259" key="2">
    <source>
        <dbReference type="Pfam" id="PF24748"/>
    </source>
</evidence>
<accession>A0A1S3I7V7</accession>
<protein>
    <submittedName>
        <fullName evidence="4">Uncharacterized protein LOC106161841 isoform X1</fullName>
    </submittedName>
</protein>
<organism evidence="3 4">
    <name type="scientific">Lingula anatina</name>
    <name type="common">Brachiopod</name>
    <name type="synonym">Lingula unguis</name>
    <dbReference type="NCBI Taxonomy" id="7574"/>
    <lineage>
        <taxon>Eukaryota</taxon>
        <taxon>Metazoa</taxon>
        <taxon>Spiralia</taxon>
        <taxon>Lophotrochozoa</taxon>
        <taxon>Brachiopoda</taxon>
        <taxon>Linguliformea</taxon>
        <taxon>Lingulata</taxon>
        <taxon>Lingulida</taxon>
        <taxon>Linguloidea</taxon>
        <taxon>Lingulidae</taxon>
        <taxon>Lingula</taxon>
    </lineage>
</organism>
<proteinExistence type="predicted"/>
<dbReference type="InterPro" id="IPR056601">
    <property type="entry name" value="Galaxin_dom"/>
</dbReference>
<name>A0A1S3I7V7_LINAN</name>
<dbReference type="RefSeq" id="XP_013394350.1">
    <property type="nucleotide sequence ID" value="XM_013538896.1"/>
</dbReference>
<dbReference type="GeneID" id="106161841"/>
<keyword evidence="1" id="KW-0732">Signal</keyword>
<dbReference type="OrthoDB" id="6103064at2759"/>
<gene>
    <name evidence="4" type="primary">LOC106161841</name>
</gene>
<dbReference type="InterPro" id="IPR055284">
    <property type="entry name" value="Galaxin-like"/>
</dbReference>
<sequence>MAPYTAYSLICLGFLLLVFCFDVKAETSEDCKGREKLCSRGMAGEGFCYNEDESDCCGGRVFAKTAGSGCCVNVWNMTARVYSHERQFCCNGTVYSSGSLDCCADVVFNTSTQVCCQGKIQKFTKGAMCCGTELKMEGQVCCSPQHQPRYAKVYNMPKENFICCGNGYINRTEYYCDFATYQPMKICSNNSVHKCCGNEAYDPRKATCCNKKVFHGKSEHWETGDGYVINHICCGGVPQSVNEEICCELRVHNRTATSQCCGTESIDTDEKVCCNGRPFKKHSKYKTKCCSDRGYYEDGEHLCCGEHEARRSVLYNVSTSDNTAKCCNTALFNSTESICCGGEVMKKMKKEDDSCCQVHTRYQTYNSKYYLCEKQGLVAKASHRQQCGRGRTIDTRGQLCCRGMIHPKPSSAIKCCGTKTFNSSNPQLLCQFGSLVKRPPRQLQQGQPNYRQRCGRHMFDTRRELCCRGVKYAKKSDAMKCCGTRLYNSSDPELTCQFGIRLQQMPKMLPMTTTTTTTTPRPEPCPPYIENKFNSILISSGSQVVKGRVNCTENSCFVKGKTIIRGRKKWRSKRKKRHAFRLPGSCKEILLKKPGKTRSGRLVFLFKESDVLRKPYLIVKWSKFRINS</sequence>
<evidence type="ECO:0000256" key="1">
    <source>
        <dbReference type="SAM" id="SignalP"/>
    </source>
</evidence>
<reference evidence="4" key="1">
    <citation type="submission" date="2025-08" db="UniProtKB">
        <authorList>
            <consortium name="RefSeq"/>
        </authorList>
    </citation>
    <scope>IDENTIFICATION</scope>
    <source>
        <tissue evidence="4">Gonads</tissue>
    </source>
</reference>
<keyword evidence="3" id="KW-1185">Reference proteome</keyword>
<dbReference type="Proteomes" id="UP000085678">
    <property type="component" value="Unplaced"/>
</dbReference>
<dbReference type="AlphaFoldDB" id="A0A1S3I7V7"/>
<dbReference type="OMA" id="SICCNGK"/>
<evidence type="ECO:0000313" key="3">
    <source>
        <dbReference type="Proteomes" id="UP000085678"/>
    </source>
</evidence>
<evidence type="ECO:0000313" key="4">
    <source>
        <dbReference type="RefSeq" id="XP_013394350.1"/>
    </source>
</evidence>
<dbReference type="KEGG" id="lak:106161841"/>
<dbReference type="PANTHER" id="PTHR34490">
    <property type="entry name" value="PROTEIN CBG12054-RELATED"/>
    <property type="match status" value="1"/>
</dbReference>
<feature type="signal peptide" evidence="1">
    <location>
        <begin position="1"/>
        <end position="25"/>
    </location>
</feature>